<dbReference type="InterPro" id="IPR050834">
    <property type="entry name" value="Glycosyltransf_2"/>
</dbReference>
<evidence type="ECO:0000313" key="3">
    <source>
        <dbReference type="Proteomes" id="UP001610063"/>
    </source>
</evidence>
<dbReference type="EMBL" id="JBIPKE010000017">
    <property type="protein sequence ID" value="MFH6984215.1"/>
    <property type="molecule type" value="Genomic_DNA"/>
</dbReference>
<sequence>MDSLPLVSIICLCYNQKAFVGPAIRSALAQTYQNLEIIVVDDGSTDGSKEEISAIIKDTSIQFIDLPKNIGNCAAFNVGYRASKGEYLIDLAADDLLLPTRVELGINDFTNGPAQAGVHFSDAFITDESGNVLNTHYPRNQDGGMRAKIPSGNVYENLIRKYFICPPSMMTRRKVFDDLGGYDENLSYEDFDFWIRSGRTYEYLFNPAPLVKKRVVKNSLSTRQFGFRSRHLASTYQVCEKIFNLNQSVSEDKALIRRCRYEIKQCVKTFNFELILKYGKLIGQTQRRLSSLSSMER</sequence>
<dbReference type="PANTHER" id="PTHR43685">
    <property type="entry name" value="GLYCOSYLTRANSFERASE"/>
    <property type="match status" value="1"/>
</dbReference>
<dbReference type="SUPFAM" id="SSF53448">
    <property type="entry name" value="Nucleotide-diphospho-sugar transferases"/>
    <property type="match status" value="1"/>
</dbReference>
<keyword evidence="3" id="KW-1185">Reference proteome</keyword>
<proteinExistence type="predicted"/>
<dbReference type="InterPro" id="IPR001173">
    <property type="entry name" value="Glyco_trans_2-like"/>
</dbReference>
<gene>
    <name evidence="2" type="ORF">ACHKAR_12240</name>
</gene>
<dbReference type="RefSeq" id="WP_255465587.1">
    <property type="nucleotide sequence ID" value="NZ_JBIPKE010000017.1"/>
</dbReference>
<dbReference type="Gene3D" id="3.90.550.10">
    <property type="entry name" value="Spore Coat Polysaccharide Biosynthesis Protein SpsA, Chain A"/>
    <property type="match status" value="1"/>
</dbReference>
<protein>
    <submittedName>
        <fullName evidence="2">Glycosyltransferase family 2 protein</fullName>
    </submittedName>
</protein>
<organism evidence="2 3">
    <name type="scientific">Marinoscillum luteum</name>
    <dbReference type="NCBI Taxonomy" id="861051"/>
    <lineage>
        <taxon>Bacteria</taxon>
        <taxon>Pseudomonadati</taxon>
        <taxon>Bacteroidota</taxon>
        <taxon>Cytophagia</taxon>
        <taxon>Cytophagales</taxon>
        <taxon>Reichenbachiellaceae</taxon>
        <taxon>Marinoscillum</taxon>
    </lineage>
</organism>
<reference evidence="2 3" key="1">
    <citation type="journal article" date="2013" name="Int. J. Syst. Evol. Microbiol.">
        <title>Marinoscillum luteum sp. nov., isolated from marine sediment.</title>
        <authorList>
            <person name="Cha I.T."/>
            <person name="Park S.J."/>
            <person name="Kim S.J."/>
            <person name="Kim J.G."/>
            <person name="Jung M.Y."/>
            <person name="Shin K.S."/>
            <person name="Kwon K.K."/>
            <person name="Yang S.H."/>
            <person name="Seo Y.S."/>
            <person name="Rhee S.K."/>
        </authorList>
    </citation>
    <scope>NUCLEOTIDE SEQUENCE [LARGE SCALE GENOMIC DNA]</scope>
    <source>
        <strain evidence="2 3">KCTC 23939</strain>
    </source>
</reference>
<evidence type="ECO:0000313" key="2">
    <source>
        <dbReference type="EMBL" id="MFH6984215.1"/>
    </source>
</evidence>
<dbReference type="Pfam" id="PF00535">
    <property type="entry name" value="Glycos_transf_2"/>
    <property type="match status" value="1"/>
</dbReference>
<name>A0ABW7NAV0_9BACT</name>
<dbReference type="InterPro" id="IPR029044">
    <property type="entry name" value="Nucleotide-diphossugar_trans"/>
</dbReference>
<dbReference type="Proteomes" id="UP001610063">
    <property type="component" value="Unassembled WGS sequence"/>
</dbReference>
<evidence type="ECO:0000259" key="1">
    <source>
        <dbReference type="Pfam" id="PF00535"/>
    </source>
</evidence>
<accession>A0ABW7NAV0</accession>
<dbReference type="PANTHER" id="PTHR43685:SF11">
    <property type="entry name" value="GLYCOSYLTRANSFERASE TAGX-RELATED"/>
    <property type="match status" value="1"/>
</dbReference>
<comment type="caution">
    <text evidence="2">The sequence shown here is derived from an EMBL/GenBank/DDBJ whole genome shotgun (WGS) entry which is preliminary data.</text>
</comment>
<feature type="domain" description="Glycosyltransferase 2-like" evidence="1">
    <location>
        <begin position="8"/>
        <end position="179"/>
    </location>
</feature>